<keyword evidence="2" id="KW-1185">Reference proteome</keyword>
<dbReference type="Gramene" id="rna-AYBTSS11_LOCUS21067">
    <property type="protein sequence ID" value="CAJ1967227.1"/>
    <property type="gene ID" value="gene-AYBTSS11_LOCUS21067"/>
</dbReference>
<dbReference type="AlphaFoldDB" id="A0AA86SMX7"/>
<gene>
    <name evidence="1" type="ORF">AYBTSS11_LOCUS21067</name>
</gene>
<dbReference type="EMBL" id="OY731404">
    <property type="protein sequence ID" value="CAJ1967227.1"/>
    <property type="molecule type" value="Genomic_DNA"/>
</dbReference>
<protein>
    <submittedName>
        <fullName evidence="1">Uncharacterized protein</fullName>
    </submittedName>
</protein>
<evidence type="ECO:0000313" key="2">
    <source>
        <dbReference type="Proteomes" id="UP001189624"/>
    </source>
</evidence>
<accession>A0AA86SMX7</accession>
<reference evidence="1" key="1">
    <citation type="submission" date="2023-10" db="EMBL/GenBank/DDBJ databases">
        <authorList>
            <person name="Domelevo Entfellner J.-B."/>
        </authorList>
    </citation>
    <scope>NUCLEOTIDE SEQUENCE</scope>
</reference>
<sequence length="83" mass="9389">MIKLRNLKPNPNDANSVKHLLEVLNGEAINGSPEIAQHGNGDGMNEDEESDEVRVWNVKVEEAMEEAVMVFRIVERKQMVQCN</sequence>
<evidence type="ECO:0000313" key="1">
    <source>
        <dbReference type="EMBL" id="CAJ1967227.1"/>
    </source>
</evidence>
<name>A0AA86SMX7_9FABA</name>
<organism evidence="1 2">
    <name type="scientific">Sphenostylis stenocarpa</name>
    <dbReference type="NCBI Taxonomy" id="92480"/>
    <lineage>
        <taxon>Eukaryota</taxon>
        <taxon>Viridiplantae</taxon>
        <taxon>Streptophyta</taxon>
        <taxon>Embryophyta</taxon>
        <taxon>Tracheophyta</taxon>
        <taxon>Spermatophyta</taxon>
        <taxon>Magnoliopsida</taxon>
        <taxon>eudicotyledons</taxon>
        <taxon>Gunneridae</taxon>
        <taxon>Pentapetalae</taxon>
        <taxon>rosids</taxon>
        <taxon>fabids</taxon>
        <taxon>Fabales</taxon>
        <taxon>Fabaceae</taxon>
        <taxon>Papilionoideae</taxon>
        <taxon>50 kb inversion clade</taxon>
        <taxon>NPAAA clade</taxon>
        <taxon>indigoferoid/millettioid clade</taxon>
        <taxon>Phaseoleae</taxon>
        <taxon>Sphenostylis</taxon>
    </lineage>
</organism>
<proteinExistence type="predicted"/>
<dbReference type="Proteomes" id="UP001189624">
    <property type="component" value="Chromosome 7"/>
</dbReference>